<organism evidence="5 6">
    <name type="scientific">Ruminococcus gauvreauii</name>
    <dbReference type="NCBI Taxonomy" id="438033"/>
    <lineage>
        <taxon>Bacteria</taxon>
        <taxon>Bacillati</taxon>
        <taxon>Bacillota</taxon>
        <taxon>Clostridia</taxon>
        <taxon>Eubacteriales</taxon>
        <taxon>Oscillospiraceae</taxon>
        <taxon>Ruminococcus</taxon>
    </lineage>
</organism>
<dbReference type="InterPro" id="IPR030827">
    <property type="entry name" value="Myo_inos_IolG"/>
</dbReference>
<accession>A0ABY5VET6</accession>
<keyword evidence="6" id="KW-1185">Reference proteome</keyword>
<dbReference type="Pfam" id="PF22725">
    <property type="entry name" value="GFO_IDH_MocA_C3"/>
    <property type="match status" value="1"/>
</dbReference>
<evidence type="ECO:0000256" key="2">
    <source>
        <dbReference type="ARBA" id="ARBA00023002"/>
    </source>
</evidence>
<evidence type="ECO:0000259" key="3">
    <source>
        <dbReference type="Pfam" id="PF01408"/>
    </source>
</evidence>
<dbReference type="EMBL" id="CP102290">
    <property type="protein sequence ID" value="UWP58781.1"/>
    <property type="molecule type" value="Genomic_DNA"/>
</dbReference>
<dbReference type="RefSeq" id="WP_028527461.1">
    <property type="nucleotide sequence ID" value="NZ_CABLBR010000001.1"/>
</dbReference>
<dbReference type="InterPro" id="IPR036291">
    <property type="entry name" value="NAD(P)-bd_dom_sf"/>
</dbReference>
<feature type="domain" description="GFO/IDH/MocA-like oxidoreductase" evidence="4">
    <location>
        <begin position="135"/>
        <end position="253"/>
    </location>
</feature>
<evidence type="ECO:0000256" key="1">
    <source>
        <dbReference type="ARBA" id="ARBA00010928"/>
    </source>
</evidence>
<dbReference type="Gene3D" id="3.30.360.10">
    <property type="entry name" value="Dihydrodipicolinate Reductase, domain 2"/>
    <property type="match status" value="1"/>
</dbReference>
<dbReference type="SUPFAM" id="SSF51735">
    <property type="entry name" value="NAD(P)-binding Rossmann-fold domains"/>
    <property type="match status" value="1"/>
</dbReference>
<gene>
    <name evidence="5" type="primary">iolG</name>
    <name evidence="5" type="ORF">NQ502_15610</name>
</gene>
<evidence type="ECO:0000313" key="6">
    <source>
        <dbReference type="Proteomes" id="UP001060164"/>
    </source>
</evidence>
<dbReference type="InterPro" id="IPR055170">
    <property type="entry name" value="GFO_IDH_MocA-like_dom"/>
</dbReference>
<name>A0ABY5VET6_9FIRM</name>
<keyword evidence="2 5" id="KW-0560">Oxidoreductase</keyword>
<dbReference type="Gene3D" id="3.40.50.720">
    <property type="entry name" value="NAD(P)-binding Rossmann-like Domain"/>
    <property type="match status" value="1"/>
</dbReference>
<dbReference type="PANTHER" id="PTHR42840:SF3">
    <property type="entry name" value="BINDING ROSSMANN FOLD OXIDOREDUCTASE, PUTATIVE (AFU_ORTHOLOGUE AFUA_2G10240)-RELATED"/>
    <property type="match status" value="1"/>
</dbReference>
<evidence type="ECO:0000259" key="4">
    <source>
        <dbReference type="Pfam" id="PF22725"/>
    </source>
</evidence>
<sequence length="339" mass="37656">MAKKIRVGILGLGRIGKMHARNILTMKEFEVVVGVDPFLTEGLEQEMKEIGVPKCSKDPEDVFADPDIDAVVICSITETHSDFIIRAAKAGKDIFCEKPIDHNVERILEALRTVRDAGVILQVGFMRRFDRNHGKLQRMVAEGRIGDVEMLKITSRDPDLPPMNYIRDSGGIYVDMMIHDFDMARFVVGSEVTEVFAAGAALCNPEIEEFGDVDSAVVTLKFENGAIGVIDNSRRSGFGHDQRIEILGSKGCLMDSNEPESNVVYYHNDGYCGDKLPWHFIERYEGAYFTELREFVQAVLERRQPAVSGIDGLQSVLIAEAAAKSAKSGKLEKVEKVTV</sequence>
<dbReference type="EC" id="1.1.1.18" evidence="5"/>
<comment type="similarity">
    <text evidence="1">Belongs to the Gfo/Idh/MocA family.</text>
</comment>
<dbReference type="InterPro" id="IPR000683">
    <property type="entry name" value="Gfo/Idh/MocA-like_OxRdtase_N"/>
</dbReference>
<dbReference type="SUPFAM" id="SSF55347">
    <property type="entry name" value="Glyceraldehyde-3-phosphate dehydrogenase-like, C-terminal domain"/>
    <property type="match status" value="1"/>
</dbReference>
<evidence type="ECO:0000313" key="5">
    <source>
        <dbReference type="EMBL" id="UWP58781.1"/>
    </source>
</evidence>
<dbReference type="GO" id="GO:0050112">
    <property type="term" value="F:inositol 2-dehydrogenase (NAD+) activity"/>
    <property type="evidence" value="ECO:0007669"/>
    <property type="project" value="UniProtKB-EC"/>
</dbReference>
<feature type="domain" description="Gfo/Idh/MocA-like oxidoreductase N-terminal" evidence="3">
    <location>
        <begin position="5"/>
        <end position="125"/>
    </location>
</feature>
<reference evidence="5" key="1">
    <citation type="journal article" date="2022" name="Cell">
        <title>Design, construction, and in vivo augmentation of a complex gut microbiome.</title>
        <authorList>
            <person name="Cheng A.G."/>
            <person name="Ho P.Y."/>
            <person name="Aranda-Diaz A."/>
            <person name="Jain S."/>
            <person name="Yu F.B."/>
            <person name="Meng X."/>
            <person name="Wang M."/>
            <person name="Iakiviak M."/>
            <person name="Nagashima K."/>
            <person name="Zhao A."/>
            <person name="Murugkar P."/>
            <person name="Patil A."/>
            <person name="Atabakhsh K."/>
            <person name="Weakley A."/>
            <person name="Yan J."/>
            <person name="Brumbaugh A.R."/>
            <person name="Higginbottom S."/>
            <person name="Dimas A."/>
            <person name="Shiver A.L."/>
            <person name="Deutschbauer A."/>
            <person name="Neff N."/>
            <person name="Sonnenburg J.L."/>
            <person name="Huang K.C."/>
            <person name="Fischbach M.A."/>
        </authorList>
    </citation>
    <scope>NUCLEOTIDE SEQUENCE</scope>
    <source>
        <strain evidence="5">DSM 19829</strain>
    </source>
</reference>
<dbReference type="Proteomes" id="UP001060164">
    <property type="component" value="Chromosome"/>
</dbReference>
<dbReference type="PANTHER" id="PTHR42840">
    <property type="entry name" value="NAD(P)-BINDING ROSSMANN-FOLD SUPERFAMILY PROTEIN-RELATED"/>
    <property type="match status" value="1"/>
</dbReference>
<dbReference type="Pfam" id="PF01408">
    <property type="entry name" value="GFO_IDH_MocA"/>
    <property type="match status" value="1"/>
</dbReference>
<dbReference type="NCBIfam" id="TIGR04380">
    <property type="entry name" value="myo_inos_iolG"/>
    <property type="match status" value="1"/>
</dbReference>
<protein>
    <submittedName>
        <fullName evidence="5">Inositol 2-dehydrogenase</fullName>
        <ecNumber evidence="5">1.1.1.18</ecNumber>
    </submittedName>
</protein>
<proteinExistence type="inferred from homology"/>